<dbReference type="AlphaFoldDB" id="A0A194VQ50"/>
<protein>
    <submittedName>
        <fullName evidence="2">Uncharacterized protein</fullName>
    </submittedName>
</protein>
<evidence type="ECO:0000256" key="1">
    <source>
        <dbReference type="SAM" id="SignalP"/>
    </source>
</evidence>
<evidence type="ECO:0000313" key="3">
    <source>
        <dbReference type="Proteomes" id="UP000078559"/>
    </source>
</evidence>
<sequence length="79" mass="7901">MKFTAATLALFVNLALAVAVPAAEPVGMVQKLSSRAVSGDVIFGRSFSCAANDPTTCCACRGGYGTCINGSCSCDGGDC</sequence>
<reference evidence="2" key="1">
    <citation type="submission" date="2014-12" db="EMBL/GenBank/DDBJ databases">
        <title>Genome Sequence of Valsa Canker Pathogens Uncovers a Specific Adaption of Colonization on Woody Bark.</title>
        <authorList>
            <person name="Yin Z."/>
            <person name="Liu H."/>
            <person name="Gao X."/>
            <person name="Li Z."/>
            <person name="Song N."/>
            <person name="Ke X."/>
            <person name="Dai Q."/>
            <person name="Wu Y."/>
            <person name="Sun Y."/>
            <person name="Xu J.-R."/>
            <person name="Kang Z.K."/>
            <person name="Wang L."/>
            <person name="Huang L."/>
        </authorList>
    </citation>
    <scope>NUCLEOTIDE SEQUENCE [LARGE SCALE GENOMIC DNA]</scope>
    <source>
        <strain evidence="2">03-8</strain>
    </source>
</reference>
<dbReference type="OrthoDB" id="4331218at2759"/>
<organism evidence="2 3">
    <name type="scientific">Cytospora mali</name>
    <name type="common">Apple Valsa canker fungus</name>
    <name type="synonym">Valsa mali</name>
    <dbReference type="NCBI Taxonomy" id="578113"/>
    <lineage>
        <taxon>Eukaryota</taxon>
        <taxon>Fungi</taxon>
        <taxon>Dikarya</taxon>
        <taxon>Ascomycota</taxon>
        <taxon>Pezizomycotina</taxon>
        <taxon>Sordariomycetes</taxon>
        <taxon>Sordariomycetidae</taxon>
        <taxon>Diaporthales</taxon>
        <taxon>Cytosporaceae</taxon>
        <taxon>Cytospora</taxon>
    </lineage>
</organism>
<name>A0A194VQ50_CYTMA</name>
<evidence type="ECO:0000313" key="2">
    <source>
        <dbReference type="EMBL" id="KUI66321.1"/>
    </source>
</evidence>
<gene>
    <name evidence="2" type="ORF">VM1G_02468</name>
</gene>
<dbReference type="EMBL" id="CM003099">
    <property type="protein sequence ID" value="KUI66321.1"/>
    <property type="molecule type" value="Genomic_DNA"/>
</dbReference>
<accession>A0A194VQ50</accession>
<feature type="signal peptide" evidence="1">
    <location>
        <begin position="1"/>
        <end position="17"/>
    </location>
</feature>
<keyword evidence="1" id="KW-0732">Signal</keyword>
<feature type="chain" id="PRO_5008266741" evidence="1">
    <location>
        <begin position="18"/>
        <end position="79"/>
    </location>
</feature>
<dbReference type="Proteomes" id="UP000078559">
    <property type="component" value="Chromosome 2"/>
</dbReference>
<proteinExistence type="predicted"/>
<keyword evidence="3" id="KW-1185">Reference proteome</keyword>